<dbReference type="GO" id="GO:0032259">
    <property type="term" value="P:methylation"/>
    <property type="evidence" value="ECO:0007669"/>
    <property type="project" value="UniProtKB-KW"/>
</dbReference>
<dbReference type="InterPro" id="IPR004159">
    <property type="entry name" value="Put_SAM_MeTrfase"/>
</dbReference>
<comment type="caution">
    <text evidence="4">The sequence shown here is derived from an EMBL/GenBank/DDBJ whole genome shotgun (WGS) entry which is preliminary data.</text>
</comment>
<dbReference type="Pfam" id="PF03141">
    <property type="entry name" value="Methyltransf_29"/>
    <property type="match status" value="2"/>
</dbReference>
<protein>
    <recommendedName>
        <fullName evidence="3">Methyltransferase</fullName>
        <ecNumber evidence="3">2.1.1.-</ecNumber>
    </recommendedName>
</protein>
<keyword evidence="3" id="KW-0735">Signal-anchor</keyword>
<dbReference type="PANTHER" id="PTHR10108">
    <property type="entry name" value="SAM-DEPENDENT METHYLTRANSFERASE"/>
    <property type="match status" value="1"/>
</dbReference>
<evidence type="ECO:0000256" key="1">
    <source>
        <dbReference type="ARBA" id="ARBA00022603"/>
    </source>
</evidence>
<evidence type="ECO:0000256" key="2">
    <source>
        <dbReference type="ARBA" id="ARBA00023180"/>
    </source>
</evidence>
<organism evidence="4 5">
    <name type="scientific">Tanacetum coccineum</name>
    <dbReference type="NCBI Taxonomy" id="301880"/>
    <lineage>
        <taxon>Eukaryota</taxon>
        <taxon>Viridiplantae</taxon>
        <taxon>Streptophyta</taxon>
        <taxon>Embryophyta</taxon>
        <taxon>Tracheophyta</taxon>
        <taxon>Spermatophyta</taxon>
        <taxon>Magnoliopsida</taxon>
        <taxon>eudicotyledons</taxon>
        <taxon>Gunneridae</taxon>
        <taxon>Pentapetalae</taxon>
        <taxon>asterids</taxon>
        <taxon>campanulids</taxon>
        <taxon>Asterales</taxon>
        <taxon>Asteraceae</taxon>
        <taxon>Asteroideae</taxon>
        <taxon>Anthemideae</taxon>
        <taxon>Anthemidinae</taxon>
        <taxon>Tanacetum</taxon>
    </lineage>
</organism>
<keyword evidence="1 3" id="KW-0489">Methyltransferase</keyword>
<evidence type="ECO:0000256" key="3">
    <source>
        <dbReference type="RuleBase" id="RU366043"/>
    </source>
</evidence>
<keyword evidence="2 3" id="KW-0325">Glycoprotein</keyword>
<keyword evidence="3" id="KW-0812">Transmembrane</keyword>
<name>A0ABQ5E5T2_9ASTR</name>
<comment type="similarity">
    <text evidence="3">Belongs to the methyltransferase superfamily.</text>
</comment>
<evidence type="ECO:0000313" key="4">
    <source>
        <dbReference type="EMBL" id="GJT46232.1"/>
    </source>
</evidence>
<keyword evidence="3" id="KW-0808">Transferase</keyword>
<gene>
    <name evidence="4" type="ORF">Tco_0954947</name>
</gene>
<keyword evidence="5" id="KW-1185">Reference proteome</keyword>
<reference evidence="4" key="1">
    <citation type="journal article" date="2022" name="Int. J. Mol. Sci.">
        <title>Draft Genome of Tanacetum Coccineum: Genomic Comparison of Closely Related Tanacetum-Family Plants.</title>
        <authorList>
            <person name="Yamashiro T."/>
            <person name="Shiraishi A."/>
            <person name="Nakayama K."/>
            <person name="Satake H."/>
        </authorList>
    </citation>
    <scope>NUCLEOTIDE SEQUENCE</scope>
</reference>
<dbReference type="PANTHER" id="PTHR10108:SF1103">
    <property type="entry name" value="METHYLTRANSFERASE PMT9-RELATED"/>
    <property type="match status" value="1"/>
</dbReference>
<proteinExistence type="inferred from homology"/>
<sequence>MKQRFIKLYRSALKCETVMCLGKPLLCDKLMTVTSEASSGGFTGNWLFNNKEHGKASADASLINSHHNEFLLVVILLLRHHETHVPGGSTMLILAGKMSNTSIRQLVAKDLNVIFHAAETVDMLESWVQELFSKNKANYEPKVEVKPELPNLECMKKFSGQKILHQNNIQFALERGIPSALGVLGAKRLPYPRGYFVYSSPEAYAHDAENRRIWNAMHDLLGRVVVWAKSLSNSCYRKRAPGTNARKGQSSYDKLIEAYHLENGQRSLWVGTYVAIFLTKSHMNHDPNLRFYGLPAGATQTVQQEESLRQSLLGLDAVDGLDGTERGYQRLTLDVLESWVQELFSKIKANYEPKVEVKTELPNLECMEIFSGQKILHQNNIQFALERGIPSALKVLGTKRLPYPNCLDQEEPMLEKDKGEDDVASAQNATPTDVYISTPTIF</sequence>
<dbReference type="EMBL" id="BQNB010015967">
    <property type="protein sequence ID" value="GJT46232.1"/>
    <property type="molecule type" value="Genomic_DNA"/>
</dbReference>
<reference evidence="4" key="2">
    <citation type="submission" date="2022-01" db="EMBL/GenBank/DDBJ databases">
        <authorList>
            <person name="Yamashiro T."/>
            <person name="Shiraishi A."/>
            <person name="Satake H."/>
            <person name="Nakayama K."/>
        </authorList>
    </citation>
    <scope>NUCLEOTIDE SEQUENCE</scope>
</reference>
<dbReference type="GO" id="GO:0008168">
    <property type="term" value="F:methyltransferase activity"/>
    <property type="evidence" value="ECO:0007669"/>
    <property type="project" value="UniProtKB-KW"/>
</dbReference>
<comment type="subcellular location">
    <subcellularLocation>
        <location evidence="3">Membrane</location>
        <topology evidence="3">Single-pass type II membrane protein</topology>
    </subcellularLocation>
</comment>
<dbReference type="Proteomes" id="UP001151760">
    <property type="component" value="Unassembled WGS sequence"/>
</dbReference>
<accession>A0ABQ5E5T2</accession>
<evidence type="ECO:0000313" key="5">
    <source>
        <dbReference type="Proteomes" id="UP001151760"/>
    </source>
</evidence>
<dbReference type="EC" id="2.1.1.-" evidence="3"/>